<proteinExistence type="inferred from homology"/>
<dbReference type="InterPro" id="IPR037185">
    <property type="entry name" value="EmrE-like"/>
</dbReference>
<protein>
    <submittedName>
        <fullName evidence="8">O-acetylserine/cysteine efflux transporter</fullName>
    </submittedName>
</protein>
<feature type="transmembrane region" description="Helical" evidence="6">
    <location>
        <begin position="116"/>
        <end position="135"/>
    </location>
</feature>
<evidence type="ECO:0000256" key="3">
    <source>
        <dbReference type="ARBA" id="ARBA00022692"/>
    </source>
</evidence>
<organism evidence="8 9">
    <name type="scientific">Anaerovirgula multivorans</name>
    <dbReference type="NCBI Taxonomy" id="312168"/>
    <lineage>
        <taxon>Bacteria</taxon>
        <taxon>Bacillati</taxon>
        <taxon>Bacillota</taxon>
        <taxon>Clostridia</taxon>
        <taxon>Peptostreptococcales</taxon>
        <taxon>Natronincolaceae</taxon>
        <taxon>Anaerovirgula</taxon>
    </lineage>
</organism>
<feature type="transmembrane region" description="Helical" evidence="6">
    <location>
        <begin position="267"/>
        <end position="285"/>
    </location>
</feature>
<feature type="transmembrane region" description="Helical" evidence="6">
    <location>
        <begin position="172"/>
        <end position="194"/>
    </location>
</feature>
<sequence>MNRRDIGTGLIVAILWGLNFIAIKLGLANVPPLLLAAIRFVVVCLPAIFFLPRPPVDWRWLTALGLTINVGQFAFLFIGIKLGMPAGLSSLVHQSQAFFTLAIAVLLIGETWHWNHLVGLIIAAAGMVVVGLQQGASMTAAGFWFTLAASASWGVGNVIMRRATQGVPSFSMVSLVVWAGAVAILPLTLLSLGIEGLAAWKAAWDSVNWITVVSVIYLAYFSSLGGYGLWGKLLSRYPAAVVSPFALLVPVIGMSSAALFLRETFSLGQIMGALLVMTGLVVNVFGGRLEKNVEKANG</sequence>
<reference evidence="8 9" key="1">
    <citation type="submission" date="2017-06" db="EMBL/GenBank/DDBJ databases">
        <authorList>
            <person name="Kim H.J."/>
            <person name="Triplett B.A."/>
        </authorList>
    </citation>
    <scope>NUCLEOTIDE SEQUENCE [LARGE SCALE GENOMIC DNA]</scope>
    <source>
        <strain evidence="8 9">SCA</strain>
    </source>
</reference>
<accession>A0A239FZS1</accession>
<feature type="domain" description="EamA" evidence="7">
    <location>
        <begin position="142"/>
        <end position="284"/>
    </location>
</feature>
<evidence type="ECO:0000313" key="8">
    <source>
        <dbReference type="EMBL" id="SNS61274.1"/>
    </source>
</evidence>
<comment type="similarity">
    <text evidence="2">Belongs to the EamA transporter family.</text>
</comment>
<evidence type="ECO:0000256" key="4">
    <source>
        <dbReference type="ARBA" id="ARBA00022989"/>
    </source>
</evidence>
<dbReference type="RefSeq" id="WP_089283623.1">
    <property type="nucleotide sequence ID" value="NZ_FZOJ01000014.1"/>
</dbReference>
<feature type="transmembrane region" description="Helical" evidence="6">
    <location>
        <begin position="7"/>
        <end position="27"/>
    </location>
</feature>
<feature type="domain" description="EamA" evidence="7">
    <location>
        <begin position="9"/>
        <end position="130"/>
    </location>
</feature>
<gene>
    <name evidence="8" type="ORF">SAMN05446037_101475</name>
</gene>
<feature type="transmembrane region" description="Helical" evidence="6">
    <location>
        <begin position="58"/>
        <end position="79"/>
    </location>
</feature>
<keyword evidence="3 6" id="KW-0812">Transmembrane</keyword>
<feature type="transmembrane region" description="Helical" evidence="6">
    <location>
        <begin position="33"/>
        <end position="51"/>
    </location>
</feature>
<dbReference type="InterPro" id="IPR050638">
    <property type="entry name" value="AA-Vitamin_Transporters"/>
</dbReference>
<keyword evidence="4 6" id="KW-1133">Transmembrane helix</keyword>
<feature type="transmembrane region" description="Helical" evidence="6">
    <location>
        <begin position="141"/>
        <end position="160"/>
    </location>
</feature>
<evidence type="ECO:0000256" key="2">
    <source>
        <dbReference type="ARBA" id="ARBA00007362"/>
    </source>
</evidence>
<dbReference type="InterPro" id="IPR000620">
    <property type="entry name" value="EamA_dom"/>
</dbReference>
<comment type="subcellular location">
    <subcellularLocation>
        <location evidence="1">Membrane</location>
        <topology evidence="1">Multi-pass membrane protein</topology>
    </subcellularLocation>
</comment>
<evidence type="ECO:0000256" key="6">
    <source>
        <dbReference type="SAM" id="Phobius"/>
    </source>
</evidence>
<feature type="transmembrane region" description="Helical" evidence="6">
    <location>
        <begin position="91"/>
        <end position="109"/>
    </location>
</feature>
<dbReference type="PANTHER" id="PTHR32322">
    <property type="entry name" value="INNER MEMBRANE TRANSPORTER"/>
    <property type="match status" value="1"/>
</dbReference>
<feature type="transmembrane region" description="Helical" evidence="6">
    <location>
        <begin position="237"/>
        <end position="261"/>
    </location>
</feature>
<dbReference type="GO" id="GO:0016020">
    <property type="term" value="C:membrane"/>
    <property type="evidence" value="ECO:0007669"/>
    <property type="project" value="UniProtKB-SubCell"/>
</dbReference>
<evidence type="ECO:0000256" key="1">
    <source>
        <dbReference type="ARBA" id="ARBA00004141"/>
    </source>
</evidence>
<dbReference type="SUPFAM" id="SSF103481">
    <property type="entry name" value="Multidrug resistance efflux transporter EmrE"/>
    <property type="match status" value="2"/>
</dbReference>
<evidence type="ECO:0000256" key="5">
    <source>
        <dbReference type="ARBA" id="ARBA00023136"/>
    </source>
</evidence>
<dbReference type="AlphaFoldDB" id="A0A239FZS1"/>
<evidence type="ECO:0000259" key="7">
    <source>
        <dbReference type="Pfam" id="PF00892"/>
    </source>
</evidence>
<dbReference type="EMBL" id="FZOJ01000014">
    <property type="protein sequence ID" value="SNS61274.1"/>
    <property type="molecule type" value="Genomic_DNA"/>
</dbReference>
<keyword evidence="5 6" id="KW-0472">Membrane</keyword>
<dbReference type="Pfam" id="PF00892">
    <property type="entry name" value="EamA"/>
    <property type="match status" value="2"/>
</dbReference>
<dbReference type="Proteomes" id="UP000198304">
    <property type="component" value="Unassembled WGS sequence"/>
</dbReference>
<name>A0A239FZS1_9FIRM</name>
<dbReference type="PANTHER" id="PTHR32322:SF9">
    <property type="entry name" value="AMINO-ACID METABOLITE EFFLUX PUMP-RELATED"/>
    <property type="match status" value="1"/>
</dbReference>
<dbReference type="OrthoDB" id="67135at2"/>
<feature type="transmembrane region" description="Helical" evidence="6">
    <location>
        <begin position="206"/>
        <end position="230"/>
    </location>
</feature>
<keyword evidence="9" id="KW-1185">Reference proteome</keyword>
<evidence type="ECO:0000313" key="9">
    <source>
        <dbReference type="Proteomes" id="UP000198304"/>
    </source>
</evidence>